<protein>
    <submittedName>
        <fullName evidence="2">Putative phiRv1 phage protein</fullName>
    </submittedName>
</protein>
<evidence type="ECO:0000313" key="3">
    <source>
        <dbReference type="Proteomes" id="UP000198875"/>
    </source>
</evidence>
<reference evidence="2 3" key="1">
    <citation type="submission" date="2015-03" db="EMBL/GenBank/DDBJ databases">
        <authorList>
            <person name="Murphy D."/>
        </authorList>
    </citation>
    <scope>NUCLEOTIDE SEQUENCE [LARGE SCALE GENOMIC DNA]</scope>
    <source>
        <strain evidence="2 3">DSM 44277</strain>
    </source>
</reference>
<proteinExistence type="predicted"/>
<organism evidence="2 3">
    <name type="scientific">Mycobacterium bohemicum DSM 44277</name>
    <dbReference type="NCBI Taxonomy" id="1236609"/>
    <lineage>
        <taxon>Bacteria</taxon>
        <taxon>Bacillati</taxon>
        <taxon>Actinomycetota</taxon>
        <taxon>Actinomycetes</taxon>
        <taxon>Mycobacteriales</taxon>
        <taxon>Mycobacteriaceae</taxon>
        <taxon>Mycobacterium</taxon>
    </lineage>
</organism>
<accession>A0A0U0W4U2</accession>
<dbReference type="AlphaFoldDB" id="A0A0U0W4U2"/>
<feature type="compositionally biased region" description="Basic residues" evidence="1">
    <location>
        <begin position="16"/>
        <end position="28"/>
    </location>
</feature>
<dbReference type="Proteomes" id="UP000198875">
    <property type="component" value="Unassembled WGS sequence"/>
</dbReference>
<sequence>MPGIQPLTKAVPPRVARTRARKAAQNRHHPGEDDTELRRELAEAKVADYIEQALAASPPLLDEQRSRLADLLKPAARP</sequence>
<gene>
    <name evidence="2" type="ORF">BN971_00403</name>
</gene>
<name>A0A0U0W4U2_MYCBE</name>
<evidence type="ECO:0000256" key="1">
    <source>
        <dbReference type="SAM" id="MobiDB-lite"/>
    </source>
</evidence>
<feature type="region of interest" description="Disordered" evidence="1">
    <location>
        <begin position="1"/>
        <end position="36"/>
    </location>
</feature>
<evidence type="ECO:0000313" key="2">
    <source>
        <dbReference type="EMBL" id="CPR04255.1"/>
    </source>
</evidence>
<dbReference type="EMBL" id="CSTD01000001">
    <property type="protein sequence ID" value="CPR04255.1"/>
    <property type="molecule type" value="Genomic_DNA"/>
</dbReference>